<feature type="domain" description="HTH tetR-type" evidence="3">
    <location>
        <begin position="14"/>
        <end position="74"/>
    </location>
</feature>
<evidence type="ECO:0000313" key="6">
    <source>
        <dbReference type="Proteomes" id="UP000028780"/>
    </source>
</evidence>
<dbReference type="RefSeq" id="WP_038589596.1">
    <property type="nucleotide sequence ID" value="NZ_CP009211.1"/>
</dbReference>
<dbReference type="OrthoDB" id="4709704at2"/>
<reference evidence="5 7" key="2">
    <citation type="submission" date="2017-06" db="EMBL/GenBank/DDBJ databases">
        <authorList>
            <consortium name="Pathogen Informatics"/>
        </authorList>
    </citation>
    <scope>NUCLEOTIDE SEQUENCE [LARGE SCALE GENOMIC DNA]</scope>
    <source>
        <strain evidence="5 7">NCTC13015</strain>
    </source>
</reference>
<evidence type="ECO:0000313" key="4">
    <source>
        <dbReference type="EMBL" id="AIJ33220.1"/>
    </source>
</evidence>
<dbReference type="KEGG" id="cii:CIMIT_04290"/>
<sequence length="188" mass="19964">MPKITESTVAEHRAMQHRAVLEAAQRLIIAGAGKVPTLAEVASEVGLARSSVYRYASSQHDLMVQLLVHATETWNEQLAAAVESAPPEAEARICAYVDAMLDLFIHGSHGALMTAAHQFPEAFANEEVQAAHAGFEDIVKSFCPGVSPTDIALLNAAVTRASEMADQPTELAHATATLHEMAKALVAA</sequence>
<dbReference type="InterPro" id="IPR009057">
    <property type="entry name" value="Homeodomain-like_sf"/>
</dbReference>
<dbReference type="eggNOG" id="COG1309">
    <property type="taxonomic scope" value="Bacteria"/>
</dbReference>
<keyword evidence="6" id="KW-1185">Reference proteome</keyword>
<dbReference type="EMBL" id="LT906467">
    <property type="protein sequence ID" value="SNV65181.1"/>
    <property type="molecule type" value="Genomic_DNA"/>
</dbReference>
<gene>
    <name evidence="4" type="ORF">CIMIT_04290</name>
    <name evidence="5" type="ORF">SAMEA4535761_00924</name>
</gene>
<dbReference type="Proteomes" id="UP000028780">
    <property type="component" value="Chromosome"/>
</dbReference>
<dbReference type="Proteomes" id="UP000215374">
    <property type="component" value="Chromosome 1"/>
</dbReference>
<dbReference type="GO" id="GO:0000976">
    <property type="term" value="F:transcription cis-regulatory region binding"/>
    <property type="evidence" value="ECO:0007669"/>
    <property type="project" value="TreeGrafter"/>
</dbReference>
<dbReference type="AlphaFoldDB" id="A0A076NN48"/>
<reference evidence="4 6" key="1">
    <citation type="submission" date="2014-08" db="EMBL/GenBank/DDBJ databases">
        <title>Complete genome sequence of Corynebacterium imitans DSM 44264, isolated from a five-month-old boy with suspected pharyngeal diphtheria.</title>
        <authorList>
            <person name="Mollmann S."/>
            <person name="Albersmeier A."/>
            <person name="Ruckert C."/>
            <person name="Tauch A."/>
        </authorList>
    </citation>
    <scope>NUCLEOTIDE SEQUENCE [LARGE SCALE GENOMIC DNA]</scope>
    <source>
        <strain evidence="4 6">DSM 44264</strain>
    </source>
</reference>
<dbReference type="SUPFAM" id="SSF46689">
    <property type="entry name" value="Homeodomain-like"/>
    <property type="match status" value="1"/>
</dbReference>
<dbReference type="Gene3D" id="1.10.357.10">
    <property type="entry name" value="Tetracycline Repressor, domain 2"/>
    <property type="match status" value="1"/>
</dbReference>
<evidence type="ECO:0000313" key="5">
    <source>
        <dbReference type="EMBL" id="SNV65181.1"/>
    </source>
</evidence>
<feature type="DNA-binding region" description="H-T-H motif" evidence="2">
    <location>
        <begin position="37"/>
        <end position="56"/>
    </location>
</feature>
<dbReference type="HOGENOM" id="CLU_083240_2_0_11"/>
<evidence type="ECO:0000259" key="3">
    <source>
        <dbReference type="PROSITE" id="PS50977"/>
    </source>
</evidence>
<evidence type="ECO:0000256" key="2">
    <source>
        <dbReference type="PROSITE-ProRule" id="PRU00335"/>
    </source>
</evidence>
<protein>
    <submittedName>
        <fullName evidence="4">TetR family transcriptional regulator</fullName>
    </submittedName>
</protein>
<dbReference type="InterPro" id="IPR050109">
    <property type="entry name" value="HTH-type_TetR-like_transc_reg"/>
</dbReference>
<organism evidence="4 6">
    <name type="scientific">Corynebacterium imitans</name>
    <dbReference type="NCBI Taxonomy" id="156978"/>
    <lineage>
        <taxon>Bacteria</taxon>
        <taxon>Bacillati</taxon>
        <taxon>Actinomycetota</taxon>
        <taxon>Actinomycetes</taxon>
        <taxon>Mycobacteriales</taxon>
        <taxon>Corynebacteriaceae</taxon>
        <taxon>Corynebacterium</taxon>
    </lineage>
</organism>
<evidence type="ECO:0000313" key="7">
    <source>
        <dbReference type="Proteomes" id="UP000215374"/>
    </source>
</evidence>
<dbReference type="EMBL" id="CP009211">
    <property type="protein sequence ID" value="AIJ33220.1"/>
    <property type="molecule type" value="Genomic_DNA"/>
</dbReference>
<dbReference type="GO" id="GO:0003700">
    <property type="term" value="F:DNA-binding transcription factor activity"/>
    <property type="evidence" value="ECO:0007669"/>
    <property type="project" value="TreeGrafter"/>
</dbReference>
<name>A0A076NN48_9CORY</name>
<dbReference type="InterPro" id="IPR001647">
    <property type="entry name" value="HTH_TetR"/>
</dbReference>
<dbReference type="PANTHER" id="PTHR30055:SF226">
    <property type="entry name" value="HTH-TYPE TRANSCRIPTIONAL REGULATOR PKSA"/>
    <property type="match status" value="1"/>
</dbReference>
<accession>A0A076NN48</accession>
<dbReference type="PROSITE" id="PS50977">
    <property type="entry name" value="HTH_TETR_2"/>
    <property type="match status" value="1"/>
</dbReference>
<keyword evidence="1 2" id="KW-0238">DNA-binding</keyword>
<dbReference type="PANTHER" id="PTHR30055">
    <property type="entry name" value="HTH-TYPE TRANSCRIPTIONAL REGULATOR RUTR"/>
    <property type="match status" value="1"/>
</dbReference>
<proteinExistence type="predicted"/>
<evidence type="ECO:0000256" key="1">
    <source>
        <dbReference type="ARBA" id="ARBA00023125"/>
    </source>
</evidence>
<dbReference type="STRING" id="156978.CIMIT_04290"/>